<organism evidence="7">
    <name type="scientific">Anopheles sinensis</name>
    <name type="common">Mosquito</name>
    <dbReference type="NCBI Taxonomy" id="74873"/>
    <lineage>
        <taxon>Eukaryota</taxon>
        <taxon>Metazoa</taxon>
        <taxon>Ecdysozoa</taxon>
        <taxon>Arthropoda</taxon>
        <taxon>Hexapoda</taxon>
        <taxon>Insecta</taxon>
        <taxon>Pterygota</taxon>
        <taxon>Neoptera</taxon>
        <taxon>Endopterygota</taxon>
        <taxon>Diptera</taxon>
        <taxon>Nematocera</taxon>
        <taxon>Culicoidea</taxon>
        <taxon>Culicidae</taxon>
        <taxon>Anophelinae</taxon>
        <taxon>Anopheles</taxon>
    </lineage>
</organism>
<reference evidence="7 9" key="1">
    <citation type="journal article" date="2014" name="BMC Genomics">
        <title>Genome sequence of Anopheles sinensis provides insight into genetics basis of mosquito competence for malaria parasites.</title>
        <authorList>
            <person name="Zhou D."/>
            <person name="Zhang D."/>
            <person name="Ding G."/>
            <person name="Shi L."/>
            <person name="Hou Q."/>
            <person name="Ye Y."/>
            <person name="Xu Y."/>
            <person name="Zhou H."/>
            <person name="Xiong C."/>
            <person name="Li S."/>
            <person name="Yu J."/>
            <person name="Hong S."/>
            <person name="Yu X."/>
            <person name="Zou P."/>
            <person name="Chen C."/>
            <person name="Chang X."/>
            <person name="Wang W."/>
            <person name="Lv Y."/>
            <person name="Sun Y."/>
            <person name="Ma L."/>
            <person name="Shen B."/>
            <person name="Zhu C."/>
        </authorList>
    </citation>
    <scope>NUCLEOTIDE SEQUENCE [LARGE SCALE GENOMIC DNA]</scope>
</reference>
<dbReference type="Gene3D" id="3.40.50.10190">
    <property type="entry name" value="BRCT domain"/>
    <property type="match status" value="1"/>
</dbReference>
<feature type="region of interest" description="Disordered" evidence="5">
    <location>
        <begin position="495"/>
        <end position="569"/>
    </location>
</feature>
<dbReference type="VEuPathDB" id="VectorBase:ASIS023627"/>
<comment type="function">
    <text evidence="4">Required for maturation of ribosomal RNAs and formation of the large ribosomal subunit.</text>
</comment>
<dbReference type="GO" id="GO:0005654">
    <property type="term" value="C:nucleoplasm"/>
    <property type="evidence" value="ECO:0007669"/>
    <property type="project" value="UniProtKB-SubCell"/>
</dbReference>
<comment type="subcellular location">
    <subcellularLocation>
        <location evidence="4">Nucleus</location>
        <location evidence="4">Nucleolus</location>
    </subcellularLocation>
    <subcellularLocation>
        <location evidence="4">Nucleus</location>
        <location evidence="4">Nucleoplasm</location>
    </subcellularLocation>
</comment>
<dbReference type="GO" id="GO:0000466">
    <property type="term" value="P:maturation of 5.8S rRNA from tricistronic rRNA transcript (SSU-rRNA, 5.8S rRNA, LSU-rRNA)"/>
    <property type="evidence" value="ECO:0007669"/>
    <property type="project" value="UniProtKB-UniRule"/>
</dbReference>
<dbReference type="OMA" id="RESEPYQ"/>
<dbReference type="FunFam" id="3.40.50.10190:FF:000002">
    <property type="entry name" value="Pescadillo homolog"/>
    <property type="match status" value="1"/>
</dbReference>
<dbReference type="EMBL" id="ATLV01018613">
    <property type="status" value="NOT_ANNOTATED_CDS"/>
    <property type="molecule type" value="Genomic_DNA"/>
</dbReference>
<dbReference type="GO" id="GO:0030687">
    <property type="term" value="C:preribosome, large subunit precursor"/>
    <property type="evidence" value="ECO:0007669"/>
    <property type="project" value="UniProtKB-UniRule"/>
</dbReference>
<dbReference type="Pfam" id="PF16589">
    <property type="entry name" value="BRCT_2"/>
    <property type="match status" value="1"/>
</dbReference>
<dbReference type="GO" id="GO:0070545">
    <property type="term" value="C:PeBoW complex"/>
    <property type="evidence" value="ECO:0007669"/>
    <property type="project" value="TreeGrafter"/>
</dbReference>
<dbReference type="EMBL" id="KE525239">
    <property type="protein sequence ID" value="KFB43262.1"/>
    <property type="molecule type" value="Genomic_DNA"/>
</dbReference>
<dbReference type="PANTHER" id="PTHR12221:SF6">
    <property type="entry name" value="PESCADILLO HOMOLOG"/>
    <property type="match status" value="1"/>
</dbReference>
<dbReference type="InterPro" id="IPR010613">
    <property type="entry name" value="PES"/>
</dbReference>
<dbReference type="PANTHER" id="PTHR12221">
    <property type="entry name" value="PESCADILLO - RELATED"/>
    <property type="match status" value="1"/>
</dbReference>
<dbReference type="PROSITE" id="PS50172">
    <property type="entry name" value="BRCT"/>
    <property type="match status" value="1"/>
</dbReference>
<keyword evidence="2 4" id="KW-0698">rRNA processing</keyword>
<evidence type="ECO:0000313" key="8">
    <source>
        <dbReference type="EnsemblMetazoa" id="ASIC011043-PA"/>
    </source>
</evidence>
<keyword evidence="9" id="KW-1185">Reference proteome</keyword>
<feature type="compositionally biased region" description="Acidic residues" evidence="5">
    <location>
        <begin position="518"/>
        <end position="528"/>
    </location>
</feature>
<evidence type="ECO:0000313" key="9">
    <source>
        <dbReference type="Proteomes" id="UP000030765"/>
    </source>
</evidence>
<feature type="domain" description="BRCT" evidence="6">
    <location>
        <begin position="321"/>
        <end position="414"/>
    </location>
</feature>
<dbReference type="GO" id="GO:0003723">
    <property type="term" value="F:RNA binding"/>
    <property type="evidence" value="ECO:0007669"/>
    <property type="project" value="TreeGrafter"/>
</dbReference>
<dbReference type="VEuPathDB" id="VectorBase:ASIC011043"/>
<dbReference type="STRING" id="74873.A0A084VZ68"/>
<proteinExistence type="inferred from homology"/>
<name>A0A084VZ68_ANOSI</name>
<dbReference type="AlphaFoldDB" id="A0A084VZ68"/>
<reference evidence="8" key="2">
    <citation type="submission" date="2020-05" db="UniProtKB">
        <authorList>
            <consortium name="EnsemblMetazoa"/>
        </authorList>
    </citation>
    <scope>IDENTIFICATION</scope>
</reference>
<gene>
    <name evidence="7" type="ORF">ZHAS_00011043</name>
</gene>
<evidence type="ECO:0000256" key="3">
    <source>
        <dbReference type="ARBA" id="ARBA00023242"/>
    </source>
</evidence>
<feature type="compositionally biased region" description="Basic and acidic residues" evidence="5">
    <location>
        <begin position="559"/>
        <end position="569"/>
    </location>
</feature>
<accession>A0A084VZ68</accession>
<dbReference type="EnsemblMetazoa" id="ASIC011043-RA">
    <property type="protein sequence ID" value="ASIC011043-PA"/>
    <property type="gene ID" value="ASIC011043"/>
</dbReference>
<dbReference type="InterPro" id="IPR036420">
    <property type="entry name" value="BRCT_dom_sf"/>
</dbReference>
<evidence type="ECO:0000256" key="2">
    <source>
        <dbReference type="ARBA" id="ARBA00022552"/>
    </source>
</evidence>
<evidence type="ECO:0000259" key="6">
    <source>
        <dbReference type="PROSITE" id="PS50172"/>
    </source>
</evidence>
<keyword evidence="3 4" id="KW-0539">Nucleus</keyword>
<evidence type="ECO:0000256" key="5">
    <source>
        <dbReference type="SAM" id="MobiDB-lite"/>
    </source>
</evidence>
<comment type="similarity">
    <text evidence="4">Belongs to the pescadillo family.</text>
</comment>
<dbReference type="Proteomes" id="UP000030765">
    <property type="component" value="Unassembled WGS sequence"/>
</dbReference>
<evidence type="ECO:0000256" key="1">
    <source>
        <dbReference type="ARBA" id="ARBA00022517"/>
    </source>
</evidence>
<protein>
    <recommendedName>
        <fullName evidence="4">Pescadillo homolog</fullName>
    </recommendedName>
</protein>
<keyword evidence="1 4" id="KW-0690">Ribosome biogenesis</keyword>
<dbReference type="SMART" id="SM00292">
    <property type="entry name" value="BRCT"/>
    <property type="match status" value="1"/>
</dbReference>
<dbReference type="SUPFAM" id="SSF52113">
    <property type="entry name" value="BRCT domain"/>
    <property type="match status" value="1"/>
</dbReference>
<dbReference type="GO" id="GO:0000463">
    <property type="term" value="P:maturation of LSU-rRNA from tricistronic rRNA transcript (SSU-rRNA, 5.8S rRNA, LSU-rRNA)"/>
    <property type="evidence" value="ECO:0007669"/>
    <property type="project" value="UniProtKB-UniRule"/>
</dbReference>
<dbReference type="OrthoDB" id="10264910at2759"/>
<dbReference type="InterPro" id="IPR001357">
    <property type="entry name" value="BRCT_dom"/>
</dbReference>
<dbReference type="GO" id="GO:0043021">
    <property type="term" value="F:ribonucleoprotein complex binding"/>
    <property type="evidence" value="ECO:0007669"/>
    <property type="project" value="UniProtKB-UniRule"/>
</dbReference>
<evidence type="ECO:0000313" key="7">
    <source>
        <dbReference type="EMBL" id="KFB43262.1"/>
    </source>
</evidence>
<feature type="compositionally biased region" description="Basic and acidic residues" evidence="5">
    <location>
        <begin position="438"/>
        <end position="462"/>
    </location>
</feature>
<dbReference type="CDD" id="cd17709">
    <property type="entry name" value="BRCT_pescadillo_like"/>
    <property type="match status" value="1"/>
</dbReference>
<evidence type="ECO:0000256" key="4">
    <source>
        <dbReference type="HAMAP-Rule" id="MF_03028"/>
    </source>
</evidence>
<dbReference type="HAMAP" id="MF_03028">
    <property type="entry name" value="Pescadillo"/>
    <property type="match status" value="1"/>
</dbReference>
<feature type="region of interest" description="Disordered" evidence="5">
    <location>
        <begin position="615"/>
        <end position="635"/>
    </location>
</feature>
<sequence>MVKRFHKYKTGEGSLYYTRKAAMNKLQLSMRDFRQLCILKGIYPREPKNRARAQQGSRDIKILYHKKDITFLLHEPIVWTLRDRKIYNRRISQAKHKKNAKLQNIRMKNYPEMKLDHIVKERYPTFIDAIKELDDCMTLLFLFSTFPASKVITRDLTKMARRLTVEFMHYIIVAQALRKVFVSIKGYYFQAEIKGETVTWIVPHYFPHSPHRGEMVDFNIMRSFADFFVVMAGFINFRLYHSVNLVYPPQFSHTLDSDETIDNEDAFISERIAALNTELLRSDGGNSGTAEEDTETLEWTGINEDLPHVNQIREEAQSVQKLKTLFKGLKFFLNREVPREPLVFIIRCFGGKVSWDRKMYVGATFDETDETITHQIVDRPSVGKQYISRDYIQPQWLFDSVNQRKLLPTNKYFIGAVLPPHLSPFTRDSVIYVPPEELALKQGDDDGKDKEFERAGRRRGEEQVSDDEEVVDTFKDQQEQVQRDYALLKAFNDEKTTDFNSGPDVNDDAQADNNEAAGSDDAEEENDDEQKATNGGAKKSSAKKKTGGPKGMAVVSGKVYKENEVEQRKLTKQEEALRAKLVKSKHRKLYHMMMEKKKAAEKEANILAMKRAKIEKEKKRDQVTKRKQQRKEILT</sequence>
<dbReference type="Pfam" id="PF06732">
    <property type="entry name" value="Pescadillo_N"/>
    <property type="match status" value="1"/>
</dbReference>
<feature type="region of interest" description="Disordered" evidence="5">
    <location>
        <begin position="437"/>
        <end position="471"/>
    </location>
</feature>